<proteinExistence type="predicted"/>
<dbReference type="EMBL" id="CP015449">
    <property type="protein sequence ID" value="AWH91963.1"/>
    <property type="molecule type" value="Genomic_DNA"/>
</dbReference>
<dbReference type="KEGG" id="dlu:A6035_07070"/>
<keyword evidence="2" id="KW-1185">Reference proteome</keyword>
<evidence type="ECO:0000313" key="1">
    <source>
        <dbReference type="EMBL" id="AWH91963.1"/>
    </source>
</evidence>
<gene>
    <name evidence="1" type="ORF">A6035_07070</name>
</gene>
<protein>
    <submittedName>
        <fullName evidence="1">Uncharacterized protein</fullName>
    </submittedName>
</protein>
<sequence length="165" mass="16765">MTDAGPVGADGAVPGEDLHGLIRRTYIDDPGSVSWLAPVGTAARLDVTAPGVSETALAGELQWSARCAQVPATRAVVLIGSAGTGDTAADFTAAHLVAESVAESLAAASGTQVGPIEVLVFRPDTEHSPLPEPVPTADGVEFRFRHRGGADVHLALTVPDQPGEA</sequence>
<name>A0A2S1R6Q6_9ACTN</name>
<dbReference type="RefSeq" id="WP_159149239.1">
    <property type="nucleotide sequence ID" value="NZ_CP015449.1"/>
</dbReference>
<accession>A0A2S1R6Q6</accession>
<reference evidence="1 2" key="1">
    <citation type="submission" date="2016-04" db="EMBL/GenBank/DDBJ databases">
        <title>Complete genome sequence of Dietzia lutea YIM 80766T, a strain isolated from desert soil in Egypt.</title>
        <authorList>
            <person name="Zhao J."/>
            <person name="Hu B."/>
            <person name="Geng S."/>
            <person name="Nie Y."/>
            <person name="Tang Y."/>
        </authorList>
    </citation>
    <scope>NUCLEOTIDE SEQUENCE [LARGE SCALE GENOMIC DNA]</scope>
    <source>
        <strain evidence="1 2">YIM 80766</strain>
    </source>
</reference>
<evidence type="ECO:0000313" key="2">
    <source>
        <dbReference type="Proteomes" id="UP000244928"/>
    </source>
</evidence>
<organism evidence="1 2">
    <name type="scientific">Dietzia lutea</name>
    <dbReference type="NCBI Taxonomy" id="546160"/>
    <lineage>
        <taxon>Bacteria</taxon>
        <taxon>Bacillati</taxon>
        <taxon>Actinomycetota</taxon>
        <taxon>Actinomycetes</taxon>
        <taxon>Mycobacteriales</taxon>
        <taxon>Dietziaceae</taxon>
        <taxon>Dietzia</taxon>
    </lineage>
</organism>
<dbReference type="OrthoDB" id="4774818at2"/>
<dbReference type="AlphaFoldDB" id="A0A2S1R6Q6"/>
<dbReference type="Proteomes" id="UP000244928">
    <property type="component" value="Chromosome"/>
</dbReference>